<organism evidence="2 3">
    <name type="scientific">Alteromonas stellipolaris</name>
    <dbReference type="NCBI Taxonomy" id="233316"/>
    <lineage>
        <taxon>Bacteria</taxon>
        <taxon>Pseudomonadati</taxon>
        <taxon>Pseudomonadota</taxon>
        <taxon>Gammaproteobacteria</taxon>
        <taxon>Alteromonadales</taxon>
        <taxon>Alteromonadaceae</taxon>
        <taxon>Alteromonas/Salinimonas group</taxon>
        <taxon>Alteromonas</taxon>
    </lineage>
</organism>
<comment type="caution">
    <text evidence="2">The sequence shown here is derived from an EMBL/GenBank/DDBJ whole genome shotgun (WGS) entry which is preliminary data.</text>
</comment>
<evidence type="ECO:0000313" key="3">
    <source>
        <dbReference type="Proteomes" id="UP001170717"/>
    </source>
</evidence>
<dbReference type="Proteomes" id="UP001170717">
    <property type="component" value="Unassembled WGS sequence"/>
</dbReference>
<dbReference type="GeneID" id="83259548"/>
<name>A0AAW7Z2P9_9ALTE</name>
<dbReference type="Pfam" id="PF10987">
    <property type="entry name" value="DUF2806"/>
    <property type="match status" value="1"/>
</dbReference>
<proteinExistence type="predicted"/>
<reference evidence="2" key="1">
    <citation type="submission" date="2023-07" db="EMBL/GenBank/DDBJ databases">
        <title>Genome content predicts the carbon catabolic preferences of heterotrophic bacteria.</title>
        <authorList>
            <person name="Gralka M."/>
        </authorList>
    </citation>
    <scope>NUCLEOTIDE SEQUENCE</scope>
    <source>
        <strain evidence="2">F2M12</strain>
    </source>
</reference>
<dbReference type="RefSeq" id="WP_063456780.1">
    <property type="nucleotide sequence ID" value="NZ_CANLMS010000010.1"/>
</dbReference>
<gene>
    <name evidence="2" type="ORF">Q4527_15055</name>
</gene>
<dbReference type="AlphaFoldDB" id="A0AAW7Z2P9"/>
<feature type="compositionally biased region" description="Polar residues" evidence="1">
    <location>
        <begin position="22"/>
        <end position="42"/>
    </location>
</feature>
<accession>A0AAW7Z2P9</accession>
<feature type="region of interest" description="Disordered" evidence="1">
    <location>
        <begin position="1"/>
        <end position="42"/>
    </location>
</feature>
<protein>
    <submittedName>
        <fullName evidence="2">TIGR03899 family protein</fullName>
    </submittedName>
</protein>
<dbReference type="NCBIfam" id="TIGR03899">
    <property type="entry name" value="TIGR03899 family protein"/>
    <property type="match status" value="1"/>
</dbReference>
<dbReference type="InterPro" id="IPR021254">
    <property type="entry name" value="DUF2806"/>
</dbReference>
<evidence type="ECO:0000256" key="1">
    <source>
        <dbReference type="SAM" id="MobiDB-lite"/>
    </source>
</evidence>
<evidence type="ECO:0000313" key="2">
    <source>
        <dbReference type="EMBL" id="MDO6578721.1"/>
    </source>
</evidence>
<dbReference type="EMBL" id="JAUOQI010000011">
    <property type="protein sequence ID" value="MDO6578721.1"/>
    <property type="molecule type" value="Genomic_DNA"/>
</dbReference>
<sequence>MKITPDPYTSSLPKTKRPTEPSPASRNDNPNQSATQNVQQDTPTHFVRQKILSWFSRVGISPSMAKDPKSQRNTLERRKQIIELQKAVNLQAVLNIALNVTITESESDGLDPDWFFAFSNMAEEIHSPGMQELWGKIFAVEVSKPGSFSLRSLQMLKLLTHRDAKVFAKAVSIASRRQHDTIPRILVGFHRKKGILSFFKRAVPEQLNLASVGLSYPDLLALQDMKLLYASEIESGEYAEGQQTSWRCGAEQFTLESKQPGVALVYFKFTAVGSELYKLVPRKQNPAYLSALKGVLSEVFNIH</sequence>